<dbReference type="PROSITE" id="PS50995">
    <property type="entry name" value="HTH_MARR_2"/>
    <property type="match status" value="1"/>
</dbReference>
<dbReference type="PRINTS" id="PR00598">
    <property type="entry name" value="HTHMARR"/>
</dbReference>
<evidence type="ECO:0000256" key="1">
    <source>
        <dbReference type="ARBA" id="ARBA00023015"/>
    </source>
</evidence>
<evidence type="ECO:0000256" key="3">
    <source>
        <dbReference type="ARBA" id="ARBA00023163"/>
    </source>
</evidence>
<feature type="domain" description="HTH marR-type" evidence="4">
    <location>
        <begin position="2"/>
        <end position="136"/>
    </location>
</feature>
<sequence>MSLSLGETLHRLVHAYKKQLRADINAQEINLPVTHIRALKGICRNPESTAQSIALRMQRDKAQITRVLNELQQSGLITKIDNPKDGRSQLLRPTTEGEKLMTQINAAERQTVAHITQALSPDDINTFIRLANIISDSVDNPEC</sequence>
<dbReference type="GeneID" id="67445407"/>
<protein>
    <submittedName>
        <fullName evidence="5">MarR family winged helix-turn-helix transcriptional regulator</fullName>
    </submittedName>
</protein>
<dbReference type="Pfam" id="PF12802">
    <property type="entry name" value="MarR_2"/>
    <property type="match status" value="1"/>
</dbReference>
<dbReference type="RefSeq" id="WP_011791228.1">
    <property type="nucleotide sequence ID" value="NZ_BMPK01000007.1"/>
</dbReference>
<keyword evidence="1" id="KW-0805">Transcription regulation</keyword>
<dbReference type="Gene3D" id="1.10.10.10">
    <property type="entry name" value="Winged helix-like DNA-binding domain superfamily/Winged helix DNA-binding domain"/>
    <property type="match status" value="1"/>
</dbReference>
<accession>A0ABX8XC50</accession>
<dbReference type="SMART" id="SM00347">
    <property type="entry name" value="HTH_MARR"/>
    <property type="match status" value="1"/>
</dbReference>
<reference evidence="5 6" key="1">
    <citation type="submission" date="2021-08" db="EMBL/GenBank/DDBJ databases">
        <title>Shewanella putrefaciens YZ-J, complete genome.</title>
        <authorList>
            <person name="Yi Z."/>
        </authorList>
    </citation>
    <scope>NUCLEOTIDE SEQUENCE [LARGE SCALE GENOMIC DNA]</scope>
    <source>
        <strain evidence="5 6">YZ-J</strain>
    </source>
</reference>
<evidence type="ECO:0000313" key="5">
    <source>
        <dbReference type="EMBL" id="QYX72787.1"/>
    </source>
</evidence>
<keyword evidence="6" id="KW-1185">Reference proteome</keyword>
<dbReference type="PANTHER" id="PTHR42756">
    <property type="entry name" value="TRANSCRIPTIONAL REGULATOR, MARR"/>
    <property type="match status" value="1"/>
</dbReference>
<evidence type="ECO:0000259" key="4">
    <source>
        <dbReference type="PROSITE" id="PS50995"/>
    </source>
</evidence>
<organism evidence="5 6">
    <name type="scientific">Shewanella putrefaciens</name>
    <name type="common">Pseudomonas putrefaciens</name>
    <dbReference type="NCBI Taxonomy" id="24"/>
    <lineage>
        <taxon>Bacteria</taxon>
        <taxon>Pseudomonadati</taxon>
        <taxon>Pseudomonadota</taxon>
        <taxon>Gammaproteobacteria</taxon>
        <taxon>Alteromonadales</taxon>
        <taxon>Shewanellaceae</taxon>
        <taxon>Shewanella</taxon>
    </lineage>
</organism>
<dbReference type="PANTHER" id="PTHR42756:SF1">
    <property type="entry name" value="TRANSCRIPTIONAL REPRESSOR OF EMRAB OPERON"/>
    <property type="match status" value="1"/>
</dbReference>
<keyword evidence="2" id="KW-0238">DNA-binding</keyword>
<evidence type="ECO:0000256" key="2">
    <source>
        <dbReference type="ARBA" id="ARBA00023125"/>
    </source>
</evidence>
<gene>
    <name evidence="5" type="ORF">K3G22_19070</name>
</gene>
<proteinExistence type="predicted"/>
<dbReference type="EMBL" id="CP080635">
    <property type="protein sequence ID" value="QYX72787.1"/>
    <property type="molecule type" value="Genomic_DNA"/>
</dbReference>
<dbReference type="Proteomes" id="UP000827084">
    <property type="component" value="Chromosome"/>
</dbReference>
<dbReference type="InterPro" id="IPR000835">
    <property type="entry name" value="HTH_MarR-typ"/>
</dbReference>
<dbReference type="SUPFAM" id="SSF46785">
    <property type="entry name" value="Winged helix' DNA-binding domain"/>
    <property type="match status" value="1"/>
</dbReference>
<keyword evidence="3" id="KW-0804">Transcription</keyword>
<dbReference type="InterPro" id="IPR036388">
    <property type="entry name" value="WH-like_DNA-bd_sf"/>
</dbReference>
<name>A0ABX8XC50_SHEPU</name>
<dbReference type="InterPro" id="IPR036390">
    <property type="entry name" value="WH_DNA-bd_sf"/>
</dbReference>
<evidence type="ECO:0000313" key="6">
    <source>
        <dbReference type="Proteomes" id="UP000827084"/>
    </source>
</evidence>